<dbReference type="InterPro" id="IPR000620">
    <property type="entry name" value="EamA_dom"/>
</dbReference>
<dbReference type="InterPro" id="IPR037185">
    <property type="entry name" value="EmrE-like"/>
</dbReference>
<organism evidence="8 9">
    <name type="scientific">Blastomonas aquatica</name>
    <dbReference type="NCBI Taxonomy" id="1510276"/>
    <lineage>
        <taxon>Bacteria</taxon>
        <taxon>Pseudomonadati</taxon>
        <taxon>Pseudomonadota</taxon>
        <taxon>Alphaproteobacteria</taxon>
        <taxon>Sphingomonadales</taxon>
        <taxon>Sphingomonadaceae</taxon>
        <taxon>Blastomonas</taxon>
    </lineage>
</organism>
<accession>A0ABQ1J2K1</accession>
<keyword evidence="4 6" id="KW-1133">Transmembrane helix</keyword>
<feature type="transmembrane region" description="Helical" evidence="6">
    <location>
        <begin position="226"/>
        <end position="245"/>
    </location>
</feature>
<evidence type="ECO:0000256" key="5">
    <source>
        <dbReference type="ARBA" id="ARBA00023136"/>
    </source>
</evidence>
<dbReference type="PANTHER" id="PTHR32322:SF2">
    <property type="entry name" value="EAMA DOMAIN-CONTAINING PROTEIN"/>
    <property type="match status" value="1"/>
</dbReference>
<feature type="transmembrane region" description="Helical" evidence="6">
    <location>
        <begin position="78"/>
        <end position="98"/>
    </location>
</feature>
<dbReference type="PANTHER" id="PTHR32322">
    <property type="entry name" value="INNER MEMBRANE TRANSPORTER"/>
    <property type="match status" value="1"/>
</dbReference>
<evidence type="ECO:0000256" key="2">
    <source>
        <dbReference type="ARBA" id="ARBA00007362"/>
    </source>
</evidence>
<dbReference type="SUPFAM" id="SSF103481">
    <property type="entry name" value="Multidrug resistance efflux transporter EmrE"/>
    <property type="match status" value="2"/>
</dbReference>
<reference evidence="9" key="1">
    <citation type="journal article" date="2019" name="Int. J. Syst. Evol. Microbiol.">
        <title>The Global Catalogue of Microorganisms (GCM) 10K type strain sequencing project: providing services to taxonomists for standard genome sequencing and annotation.</title>
        <authorList>
            <consortium name="The Broad Institute Genomics Platform"/>
            <consortium name="The Broad Institute Genome Sequencing Center for Infectious Disease"/>
            <person name="Wu L."/>
            <person name="Ma J."/>
        </authorList>
    </citation>
    <scope>NUCLEOTIDE SEQUENCE [LARGE SCALE GENOMIC DNA]</scope>
    <source>
        <strain evidence="9">CGMCC 1.12851</strain>
    </source>
</reference>
<evidence type="ECO:0000313" key="8">
    <source>
        <dbReference type="EMBL" id="GGB57170.1"/>
    </source>
</evidence>
<dbReference type="InterPro" id="IPR050638">
    <property type="entry name" value="AA-Vitamin_Transporters"/>
</dbReference>
<evidence type="ECO:0000259" key="7">
    <source>
        <dbReference type="Pfam" id="PF00892"/>
    </source>
</evidence>
<dbReference type="EMBL" id="BMGD01000002">
    <property type="protein sequence ID" value="GGB57170.1"/>
    <property type="molecule type" value="Genomic_DNA"/>
</dbReference>
<feature type="transmembrane region" description="Helical" evidence="6">
    <location>
        <begin position="21"/>
        <end position="41"/>
    </location>
</feature>
<keyword evidence="3 6" id="KW-0812">Transmembrane</keyword>
<evidence type="ECO:0000256" key="6">
    <source>
        <dbReference type="SAM" id="Phobius"/>
    </source>
</evidence>
<evidence type="ECO:0000256" key="1">
    <source>
        <dbReference type="ARBA" id="ARBA00004141"/>
    </source>
</evidence>
<name>A0ABQ1J2K1_9SPHN</name>
<dbReference type="Pfam" id="PF00892">
    <property type="entry name" value="EamA"/>
    <property type="match status" value="2"/>
</dbReference>
<feature type="domain" description="EamA" evidence="7">
    <location>
        <begin position="26"/>
        <end position="149"/>
    </location>
</feature>
<feature type="transmembrane region" description="Helical" evidence="6">
    <location>
        <begin position="104"/>
        <end position="125"/>
    </location>
</feature>
<feature type="domain" description="EamA" evidence="7">
    <location>
        <begin position="161"/>
        <end position="295"/>
    </location>
</feature>
<comment type="similarity">
    <text evidence="2">Belongs to the EamA transporter family.</text>
</comment>
<dbReference type="Proteomes" id="UP000614261">
    <property type="component" value="Unassembled WGS sequence"/>
</dbReference>
<feature type="transmembrane region" description="Helical" evidence="6">
    <location>
        <begin position="280"/>
        <end position="297"/>
    </location>
</feature>
<keyword evidence="5 6" id="KW-0472">Membrane</keyword>
<evidence type="ECO:0000256" key="3">
    <source>
        <dbReference type="ARBA" id="ARBA00022692"/>
    </source>
</evidence>
<evidence type="ECO:0000256" key="4">
    <source>
        <dbReference type="ARBA" id="ARBA00022989"/>
    </source>
</evidence>
<feature type="transmembrane region" description="Helical" evidence="6">
    <location>
        <begin position="47"/>
        <end position="69"/>
    </location>
</feature>
<feature type="transmembrane region" description="Helical" evidence="6">
    <location>
        <begin position="132"/>
        <end position="150"/>
    </location>
</feature>
<sequence length="318" mass="33494">MPPRMTHESPAPDLPERGFGRLDWAVAIAMMLLWGFNIIAMKSAVDAAGALPGAFLRQAIVAVVCLPFLRIVPGRMRLIGVLGVLSGGLFYVAVGLSLKVSTNVSALAIAGQLGVPFSLILAVIFLKEKIGIPRLIGIVLALFGVVLLVFDPKVAGEMPAIAISACGSLIWAIATLIQRNLSGIGVLNISGWLGLIGSLVILPFAVLLEPNGMALLPYLSMETYAWTAYAAIGSSIGGHGAMVWLLQRHSVSTVSPLTIPTPVISVAFATWWFGTPLTPMMIAGGLIALLGVSIVAIRNAQRSRMLAEARLLKEGTRS</sequence>
<evidence type="ECO:0000313" key="9">
    <source>
        <dbReference type="Proteomes" id="UP000614261"/>
    </source>
</evidence>
<keyword evidence="9" id="KW-1185">Reference proteome</keyword>
<gene>
    <name evidence="8" type="ORF">GCM10010833_09860</name>
</gene>
<feature type="transmembrane region" description="Helical" evidence="6">
    <location>
        <begin position="257"/>
        <end position="274"/>
    </location>
</feature>
<comment type="caution">
    <text evidence="8">The sequence shown here is derived from an EMBL/GenBank/DDBJ whole genome shotgun (WGS) entry which is preliminary data.</text>
</comment>
<feature type="transmembrane region" description="Helical" evidence="6">
    <location>
        <begin position="156"/>
        <end position="177"/>
    </location>
</feature>
<protein>
    <submittedName>
        <fullName evidence="8">O-acetylserine/cysteine exporter</fullName>
    </submittedName>
</protein>
<comment type="subcellular location">
    <subcellularLocation>
        <location evidence="1">Membrane</location>
        <topology evidence="1">Multi-pass membrane protein</topology>
    </subcellularLocation>
</comment>
<proteinExistence type="inferred from homology"/>
<feature type="transmembrane region" description="Helical" evidence="6">
    <location>
        <begin position="184"/>
        <end position="206"/>
    </location>
</feature>